<feature type="repeat" description="ANK" evidence="3">
    <location>
        <begin position="123"/>
        <end position="157"/>
    </location>
</feature>
<dbReference type="InterPro" id="IPR036770">
    <property type="entry name" value="Ankyrin_rpt-contain_sf"/>
</dbReference>
<dbReference type="Pfam" id="PF12796">
    <property type="entry name" value="Ank_2"/>
    <property type="match status" value="3"/>
</dbReference>
<dbReference type="RefSeq" id="WP_072303112.1">
    <property type="nucleotide sequence ID" value="NZ_FPIY01000002.1"/>
</dbReference>
<dbReference type="AlphaFoldDB" id="A0A1K1NX19"/>
<dbReference type="PANTHER" id="PTHR24198">
    <property type="entry name" value="ANKYRIN REPEAT AND PROTEIN KINASE DOMAIN-CONTAINING PROTEIN"/>
    <property type="match status" value="1"/>
</dbReference>
<name>A0A1K1NX19_9FLAO</name>
<proteinExistence type="predicted"/>
<dbReference type="PROSITE" id="PS50088">
    <property type="entry name" value="ANK_REPEAT"/>
    <property type="match status" value="6"/>
</dbReference>
<feature type="repeat" description="ANK" evidence="3">
    <location>
        <begin position="401"/>
        <end position="433"/>
    </location>
</feature>
<reference evidence="6" key="1">
    <citation type="submission" date="2016-11" db="EMBL/GenBank/DDBJ databases">
        <authorList>
            <person name="Varghese N."/>
            <person name="Submissions S."/>
        </authorList>
    </citation>
    <scope>NUCLEOTIDE SEQUENCE [LARGE SCALE GENOMIC DNA]</scope>
    <source>
        <strain evidence="6">DSM 24786</strain>
    </source>
</reference>
<dbReference type="OrthoDB" id="2575953at2"/>
<feature type="repeat" description="ANK" evidence="3">
    <location>
        <begin position="263"/>
        <end position="296"/>
    </location>
</feature>
<evidence type="ECO:0000256" key="4">
    <source>
        <dbReference type="SAM" id="SignalP"/>
    </source>
</evidence>
<keyword evidence="2 3" id="KW-0040">ANK repeat</keyword>
<feature type="chain" id="PRO_5012136946" evidence="4">
    <location>
        <begin position="19"/>
        <end position="491"/>
    </location>
</feature>
<evidence type="ECO:0000313" key="6">
    <source>
        <dbReference type="Proteomes" id="UP000183257"/>
    </source>
</evidence>
<dbReference type="SUPFAM" id="SSF48403">
    <property type="entry name" value="Ankyrin repeat"/>
    <property type="match status" value="2"/>
</dbReference>
<organism evidence="5 6">
    <name type="scientific">Cellulophaga fucicola</name>
    <dbReference type="NCBI Taxonomy" id="76595"/>
    <lineage>
        <taxon>Bacteria</taxon>
        <taxon>Pseudomonadati</taxon>
        <taxon>Bacteroidota</taxon>
        <taxon>Flavobacteriia</taxon>
        <taxon>Flavobacteriales</taxon>
        <taxon>Flavobacteriaceae</taxon>
        <taxon>Cellulophaga</taxon>
    </lineage>
</organism>
<dbReference type="SMART" id="SM00248">
    <property type="entry name" value="ANK"/>
    <property type="match status" value="11"/>
</dbReference>
<keyword evidence="6" id="KW-1185">Reference proteome</keyword>
<keyword evidence="1" id="KW-0677">Repeat</keyword>
<evidence type="ECO:0000256" key="2">
    <source>
        <dbReference type="ARBA" id="ARBA00023043"/>
    </source>
</evidence>
<evidence type="ECO:0000256" key="3">
    <source>
        <dbReference type="PROSITE-ProRule" id="PRU00023"/>
    </source>
</evidence>
<dbReference type="PROSITE" id="PS50297">
    <property type="entry name" value="ANK_REP_REGION"/>
    <property type="match status" value="4"/>
</dbReference>
<keyword evidence="4" id="KW-0732">Signal</keyword>
<feature type="repeat" description="ANK" evidence="3">
    <location>
        <begin position="90"/>
        <end position="122"/>
    </location>
</feature>
<dbReference type="Proteomes" id="UP000183257">
    <property type="component" value="Unassembled WGS sequence"/>
</dbReference>
<dbReference type="EMBL" id="FPIY01000002">
    <property type="protein sequence ID" value="SFW39847.1"/>
    <property type="molecule type" value="Genomic_DNA"/>
</dbReference>
<feature type="signal peptide" evidence="4">
    <location>
        <begin position="1"/>
        <end position="18"/>
    </location>
</feature>
<feature type="repeat" description="ANK" evidence="3">
    <location>
        <begin position="434"/>
        <end position="467"/>
    </location>
</feature>
<gene>
    <name evidence="5" type="ORF">SAMN05660313_01432</name>
</gene>
<dbReference type="Gene3D" id="1.25.40.20">
    <property type="entry name" value="Ankyrin repeat-containing domain"/>
    <property type="match status" value="2"/>
</dbReference>
<sequence length="491" mass="53012">MKKLFTLTLLLIVGTITAQDANVFLNRGFFKPTTTVKEVQQKVKEGNSPVDLSSNGFDATTNAILADASLDVVKYLLSIEGNVVNKVTHDGRTYLFWAGMKGNLPVMKHLLKLGAKTDVIDDKGSSALLFTAGGGQTNPELYNLLIDNGASINETNPKGANALHQLIGKAKSLKELDYFIKKGLDLKSTDKAGLNVVDYAARVGNKTIIEELVKKGVSYKDTNLDGSNAVLIASQGGRGGGNSLEFFKYLEGLGIAANNTNNDGVNPIHNLSYSGKDKALFQYFIEKGVSISKADNKGNTPLMNAAGRNSLEIVQFLEAANVLAKNKEGKTALMNAVRGNSKDVVVFLIDKGADIKAVDASGNSLAYYLLESYSKRNKKPFTEKWELLTEKGLDIARVQSEGNTLLHLAVTKNNADLLAKIASYKIDVNAKNANGLTALHIAAMTSNNVDNIKKLIALGAKTDIGTDFEETVYDLALENELLDKNEIEFLK</sequence>
<evidence type="ECO:0000256" key="1">
    <source>
        <dbReference type="ARBA" id="ARBA00022737"/>
    </source>
</evidence>
<protein>
    <submittedName>
        <fullName evidence="5">Ankyrin repeat</fullName>
    </submittedName>
</protein>
<dbReference type="InterPro" id="IPR002110">
    <property type="entry name" value="Ankyrin_rpt"/>
</dbReference>
<accession>A0A1K1NX19</accession>
<evidence type="ECO:0000313" key="5">
    <source>
        <dbReference type="EMBL" id="SFW39847.1"/>
    </source>
</evidence>
<feature type="repeat" description="ANK" evidence="3">
    <location>
        <begin position="328"/>
        <end position="360"/>
    </location>
</feature>
<dbReference type="PANTHER" id="PTHR24198:SF165">
    <property type="entry name" value="ANKYRIN REPEAT-CONTAINING PROTEIN-RELATED"/>
    <property type="match status" value="1"/>
</dbReference>
<dbReference type="STRING" id="76595.SAMN05660313_01432"/>